<evidence type="ECO:0000313" key="10">
    <source>
        <dbReference type="EMBL" id="MFL0163291.1"/>
    </source>
</evidence>
<dbReference type="Proteomes" id="UP001623558">
    <property type="component" value="Unassembled WGS sequence"/>
</dbReference>
<evidence type="ECO:0000313" key="11">
    <source>
        <dbReference type="Proteomes" id="UP001623558"/>
    </source>
</evidence>
<evidence type="ECO:0000256" key="7">
    <source>
        <dbReference type="ARBA" id="ARBA00038032"/>
    </source>
</evidence>
<keyword evidence="3" id="KW-1003">Cell membrane</keyword>
<comment type="subcellular location">
    <subcellularLocation>
        <location evidence="1 8">Cell membrane</location>
        <topology evidence="1 8">Multi-pass membrane protein</topology>
    </subcellularLocation>
</comment>
<evidence type="ECO:0000256" key="1">
    <source>
        <dbReference type="ARBA" id="ARBA00004651"/>
    </source>
</evidence>
<feature type="transmembrane region" description="Helical" evidence="9">
    <location>
        <begin position="6"/>
        <end position="22"/>
    </location>
</feature>
<comment type="caution">
    <text evidence="10">The sequence shown here is derived from an EMBL/GenBank/DDBJ whole genome shotgun (WGS) entry which is preliminary data.</text>
</comment>
<evidence type="ECO:0000256" key="6">
    <source>
        <dbReference type="ARBA" id="ARBA00023136"/>
    </source>
</evidence>
<feature type="transmembrane region" description="Helical" evidence="9">
    <location>
        <begin position="43"/>
        <end position="66"/>
    </location>
</feature>
<evidence type="ECO:0000256" key="8">
    <source>
        <dbReference type="RuleBase" id="RU003942"/>
    </source>
</evidence>
<dbReference type="PANTHER" id="PTHR30561">
    <property type="entry name" value="SMR FAMILY PROTON-DEPENDENT DRUG EFFLUX TRANSPORTER SUGE"/>
    <property type="match status" value="1"/>
</dbReference>
<dbReference type="PANTHER" id="PTHR30561:SF1">
    <property type="entry name" value="MULTIDRUG TRANSPORTER EMRE"/>
    <property type="match status" value="1"/>
</dbReference>
<evidence type="ECO:0000256" key="4">
    <source>
        <dbReference type="ARBA" id="ARBA00022692"/>
    </source>
</evidence>
<evidence type="ECO:0000256" key="3">
    <source>
        <dbReference type="ARBA" id="ARBA00022475"/>
    </source>
</evidence>
<name>A0ABW8RX41_9BACT</name>
<protein>
    <submittedName>
        <fullName evidence="10">SMR family transporter</fullName>
    </submittedName>
</protein>
<dbReference type="Pfam" id="PF00893">
    <property type="entry name" value="Multi_Drug_Res"/>
    <property type="match status" value="1"/>
</dbReference>
<dbReference type="InterPro" id="IPR000390">
    <property type="entry name" value="Small_drug/metabolite_transptr"/>
</dbReference>
<comment type="similarity">
    <text evidence="7 8">Belongs to the drug/metabolite transporter (DMT) superfamily. Small multidrug resistance (SMR) (TC 2.A.7.1) family.</text>
</comment>
<keyword evidence="5 9" id="KW-1133">Transmembrane helix</keyword>
<evidence type="ECO:0000256" key="5">
    <source>
        <dbReference type="ARBA" id="ARBA00022989"/>
    </source>
</evidence>
<keyword evidence="4 8" id="KW-0812">Transmembrane</keyword>
<accession>A0ABW8RX41</accession>
<sequence length="126" mass="14448">MIKPWLYLFIASIFETGWTYSLKYMNFEKFKLSWNQHSPFSMAFLTELSPFLGYIVFGIANIYFLSISLKDIPTATAIAVWTAFSLVLIKITDVFYFKTPTNFLEIAFLSLIVIGIIGLKQFSASN</sequence>
<organism evidence="10 11">
    <name type="scientific">Aquirufa salirivi</name>
    <dbReference type="NCBI Taxonomy" id="3104729"/>
    <lineage>
        <taxon>Bacteria</taxon>
        <taxon>Pseudomonadati</taxon>
        <taxon>Bacteroidota</taxon>
        <taxon>Cytophagia</taxon>
        <taxon>Cytophagales</taxon>
        <taxon>Flectobacillaceae</taxon>
        <taxon>Aquirufa</taxon>
    </lineage>
</organism>
<proteinExistence type="inferred from homology"/>
<reference evidence="10 11" key="1">
    <citation type="submission" date="2024-07" db="EMBL/GenBank/DDBJ databases">
        <authorList>
            <person name="Pitt A."/>
            <person name="Hahn M.W."/>
        </authorList>
    </citation>
    <scope>NUCLEOTIDE SEQUENCE [LARGE SCALE GENOMIC DNA]</scope>
    <source>
        <strain evidence="10 11">1-SAACH-A3</strain>
    </source>
</reference>
<dbReference type="SUPFAM" id="SSF103481">
    <property type="entry name" value="Multidrug resistance efflux transporter EmrE"/>
    <property type="match status" value="1"/>
</dbReference>
<evidence type="ECO:0000256" key="2">
    <source>
        <dbReference type="ARBA" id="ARBA00022448"/>
    </source>
</evidence>
<dbReference type="InterPro" id="IPR037185">
    <property type="entry name" value="EmrE-like"/>
</dbReference>
<feature type="transmembrane region" description="Helical" evidence="9">
    <location>
        <begin position="72"/>
        <end position="91"/>
    </location>
</feature>
<keyword evidence="11" id="KW-1185">Reference proteome</keyword>
<feature type="transmembrane region" description="Helical" evidence="9">
    <location>
        <begin position="103"/>
        <end position="122"/>
    </location>
</feature>
<evidence type="ECO:0000256" key="9">
    <source>
        <dbReference type="SAM" id="Phobius"/>
    </source>
</evidence>
<dbReference type="InterPro" id="IPR045324">
    <property type="entry name" value="Small_multidrug_res"/>
</dbReference>
<gene>
    <name evidence="10" type="ORF">U0R11_12910</name>
</gene>
<dbReference type="EMBL" id="JBEWZH010000010">
    <property type="protein sequence ID" value="MFL0163291.1"/>
    <property type="molecule type" value="Genomic_DNA"/>
</dbReference>
<keyword evidence="2" id="KW-0813">Transport</keyword>
<dbReference type="RefSeq" id="WP_205753204.1">
    <property type="nucleotide sequence ID" value="NZ_JBEWZH010000010.1"/>
</dbReference>
<dbReference type="Gene3D" id="1.10.3730.20">
    <property type="match status" value="1"/>
</dbReference>
<keyword evidence="6 9" id="KW-0472">Membrane</keyword>